<protein>
    <recommendedName>
        <fullName evidence="2">SET domain-containing protein</fullName>
    </recommendedName>
</protein>
<feature type="region of interest" description="Disordered" evidence="1">
    <location>
        <begin position="144"/>
        <end position="169"/>
    </location>
</feature>
<dbReference type="GO" id="GO:0005634">
    <property type="term" value="C:nucleus"/>
    <property type="evidence" value="ECO:0007669"/>
    <property type="project" value="TreeGrafter"/>
</dbReference>
<dbReference type="SUPFAM" id="SSF82199">
    <property type="entry name" value="SET domain"/>
    <property type="match status" value="1"/>
</dbReference>
<dbReference type="PANTHER" id="PTHR46167">
    <property type="entry name" value="N-LYSINE METHYLTRANSFERASE KMT5A"/>
    <property type="match status" value="1"/>
</dbReference>
<gene>
    <name evidence="3" type="ORF">PFLUV_G00208810</name>
</gene>
<dbReference type="PANTHER" id="PTHR46167:SF1">
    <property type="entry name" value="N-LYSINE METHYLTRANSFERASE KMT5A"/>
    <property type="match status" value="1"/>
</dbReference>
<dbReference type="Pfam" id="PF00856">
    <property type="entry name" value="SET"/>
    <property type="match status" value="1"/>
</dbReference>
<dbReference type="GO" id="GO:0043516">
    <property type="term" value="P:regulation of DNA damage response, signal transduction by p53 class mediator"/>
    <property type="evidence" value="ECO:0007669"/>
    <property type="project" value="TreeGrafter"/>
</dbReference>
<dbReference type="GO" id="GO:0005700">
    <property type="term" value="C:polytene chromosome"/>
    <property type="evidence" value="ECO:0007669"/>
    <property type="project" value="TreeGrafter"/>
</dbReference>
<comment type="caution">
    <text evidence="3">The sequence shown here is derived from an EMBL/GenBank/DDBJ whole genome shotgun (WGS) entry which is preliminary data.</text>
</comment>
<dbReference type="InterPro" id="IPR051760">
    <property type="entry name" value="KMT5A"/>
</dbReference>
<proteinExistence type="predicted"/>
<accession>A0A6A5EJR8</accession>
<evidence type="ECO:0000256" key="1">
    <source>
        <dbReference type="SAM" id="MobiDB-lite"/>
    </source>
</evidence>
<dbReference type="Gene3D" id="2.170.270.10">
    <property type="entry name" value="SET domain"/>
    <property type="match status" value="1"/>
</dbReference>
<dbReference type="GO" id="GO:0006357">
    <property type="term" value="P:regulation of transcription by RNA polymerase II"/>
    <property type="evidence" value="ECO:0007669"/>
    <property type="project" value="TreeGrafter"/>
</dbReference>
<dbReference type="InterPro" id="IPR001214">
    <property type="entry name" value="SET_dom"/>
</dbReference>
<evidence type="ECO:0000313" key="3">
    <source>
        <dbReference type="EMBL" id="KAF1376243.1"/>
    </source>
</evidence>
<dbReference type="Proteomes" id="UP000465112">
    <property type="component" value="Unassembled WGS sequence"/>
</dbReference>
<dbReference type="GO" id="GO:0042799">
    <property type="term" value="F:histone H4K20 methyltransferase activity"/>
    <property type="evidence" value="ECO:0007669"/>
    <property type="project" value="TreeGrafter"/>
</dbReference>
<dbReference type="AlphaFoldDB" id="A0A6A5EJR8"/>
<organism evidence="3 4">
    <name type="scientific">Perca fluviatilis</name>
    <name type="common">European perch</name>
    <dbReference type="NCBI Taxonomy" id="8168"/>
    <lineage>
        <taxon>Eukaryota</taxon>
        <taxon>Metazoa</taxon>
        <taxon>Chordata</taxon>
        <taxon>Craniata</taxon>
        <taxon>Vertebrata</taxon>
        <taxon>Euteleostomi</taxon>
        <taxon>Actinopterygii</taxon>
        <taxon>Neopterygii</taxon>
        <taxon>Teleostei</taxon>
        <taxon>Neoteleostei</taxon>
        <taxon>Acanthomorphata</taxon>
        <taxon>Eupercaria</taxon>
        <taxon>Perciformes</taxon>
        <taxon>Percoidei</taxon>
        <taxon>Percidae</taxon>
        <taxon>Percinae</taxon>
        <taxon>Perca</taxon>
    </lineage>
</organism>
<feature type="compositionally biased region" description="Polar residues" evidence="1">
    <location>
        <begin position="149"/>
        <end position="163"/>
    </location>
</feature>
<evidence type="ECO:0000259" key="2">
    <source>
        <dbReference type="PROSITE" id="PS50280"/>
    </source>
</evidence>
<name>A0A6A5EJR8_PERFL</name>
<dbReference type="EMBL" id="VHII01000018">
    <property type="protein sequence ID" value="KAF1376243.1"/>
    <property type="molecule type" value="Genomic_DNA"/>
</dbReference>
<dbReference type="SMART" id="SM00317">
    <property type="entry name" value="SET"/>
    <property type="match status" value="1"/>
</dbReference>
<sequence>MMSAGQTPPSSDITSFRRYCQAMLILRHRLPASAVAEFQVREWLDRKLSGEGAIIRLAGPGAAGRVVTLSKEEESMLDCYFSHARSISLQNQAPGKSDQGRFFLGTDGAPVINLGSDLIRLREKYSAQEPGEMEAAAPTPIPAACASASGSLQGQPPASSATPPMQAGSRVRHWDAFRSAFPVTVHAEPPSRGQCAEAGFTQHRAYYLKWREAQLRLRKVYILEHAVGRRGDKPRLATVQRLLAKETWGSNRPTAEDIMKAWMPPQSASRDEEALLCSVKDQRWKGLAFKDFGEGKGLGVVATMPFQHLQVLCDYHGEVISAAEGNRRQQSGYLFFFRAEGGARLCIDATASPCACHQGMDIFGRRLNHSRSNPNARAKKVTLRYPDGPKEAVIFVALRDISVGEELLWDYGVTRQSFGGGGQRLSVAQQLMLSRGSSTST</sequence>
<evidence type="ECO:0000313" key="4">
    <source>
        <dbReference type="Proteomes" id="UP000465112"/>
    </source>
</evidence>
<feature type="domain" description="SET" evidence="2">
    <location>
        <begin position="285"/>
        <end position="412"/>
    </location>
</feature>
<reference evidence="3 4" key="1">
    <citation type="submission" date="2019-06" db="EMBL/GenBank/DDBJ databases">
        <title>A chromosome-scale genome assembly of the European perch, Perca fluviatilis.</title>
        <authorList>
            <person name="Roques C."/>
            <person name="Zahm M."/>
            <person name="Cabau C."/>
            <person name="Klopp C."/>
            <person name="Bouchez O."/>
            <person name="Donnadieu C."/>
            <person name="Kuhl H."/>
            <person name="Gislard M."/>
            <person name="Guendouz S."/>
            <person name="Journot L."/>
            <person name="Haffray P."/>
            <person name="Bestin A."/>
            <person name="Morvezen R."/>
            <person name="Feron R."/>
            <person name="Wen M."/>
            <person name="Jouanno E."/>
            <person name="Herpin A."/>
            <person name="Schartl M."/>
            <person name="Postlethwait J."/>
            <person name="Schaerlinger B."/>
            <person name="Chardard D."/>
            <person name="Lecocq T."/>
            <person name="Poncet C."/>
            <person name="Jaffrelo L."/>
            <person name="Lampietro C."/>
            <person name="Guiguen Y."/>
        </authorList>
    </citation>
    <scope>NUCLEOTIDE SEQUENCE [LARGE SCALE GENOMIC DNA]</scope>
    <source>
        <tissue evidence="3">Blood</tissue>
    </source>
</reference>
<dbReference type="InterPro" id="IPR046341">
    <property type="entry name" value="SET_dom_sf"/>
</dbReference>
<keyword evidence="4" id="KW-1185">Reference proteome</keyword>
<dbReference type="PROSITE" id="PS50280">
    <property type="entry name" value="SET"/>
    <property type="match status" value="1"/>
</dbReference>